<feature type="domain" description="TonB-dependent receptor plug" evidence="5">
    <location>
        <begin position="65"/>
        <end position="139"/>
    </location>
</feature>
<dbReference type="InterPro" id="IPR039426">
    <property type="entry name" value="TonB-dep_rcpt-like"/>
</dbReference>
<dbReference type="Pfam" id="PF07715">
    <property type="entry name" value="Plug"/>
    <property type="match status" value="1"/>
</dbReference>
<keyword evidence="1" id="KW-0406">Ion transport</keyword>
<dbReference type="PANTHER" id="PTHR32552">
    <property type="entry name" value="FERRICHROME IRON RECEPTOR-RELATED"/>
    <property type="match status" value="1"/>
</dbReference>
<dbReference type="SUPFAM" id="SSF56935">
    <property type="entry name" value="Porins"/>
    <property type="match status" value="1"/>
</dbReference>
<dbReference type="Gene3D" id="2.170.130.10">
    <property type="entry name" value="TonB-dependent receptor, plug domain"/>
    <property type="match status" value="1"/>
</dbReference>
<sequence>MMIHTTIRTALLASVAGMALSPALAQDALDPANQTAPQTASPAAPHGAFVLDPVVIRAGKPKVASDVPQSVTVVGGEQLDDIDPTHIGEVLATVPGVAGSGSGSFFGQGFNIRGFGASAAGTAGAEAGIVQLIDGEKKYYDPTVRARFSSNPTSCVRSKSCAAPARPRFTALARSAA</sequence>
<keyword evidence="3" id="KW-0472">Membrane</keyword>
<organism evidence="6 7">
    <name type="scientific">Paracoccus cavernae</name>
    <dbReference type="NCBI Taxonomy" id="1571207"/>
    <lineage>
        <taxon>Bacteria</taxon>
        <taxon>Pseudomonadati</taxon>
        <taxon>Pseudomonadota</taxon>
        <taxon>Alphaproteobacteria</taxon>
        <taxon>Rhodobacterales</taxon>
        <taxon>Paracoccaceae</taxon>
        <taxon>Paracoccus</taxon>
    </lineage>
</organism>
<dbReference type="Proteomes" id="UP001243846">
    <property type="component" value="Unassembled WGS sequence"/>
</dbReference>
<dbReference type="PROSITE" id="PS52016">
    <property type="entry name" value="TONB_DEPENDENT_REC_3"/>
    <property type="match status" value="1"/>
</dbReference>
<comment type="subcellular location">
    <subcellularLocation>
        <location evidence="3">Cell outer membrane</location>
        <topology evidence="3">Multi-pass membrane protein</topology>
    </subcellularLocation>
</comment>
<reference evidence="7" key="1">
    <citation type="journal article" date="2019" name="Int. J. Syst. Evol. Microbiol.">
        <title>The Global Catalogue of Microorganisms (GCM) 10K type strain sequencing project: providing services to taxonomists for standard genome sequencing and annotation.</title>
        <authorList>
            <consortium name="The Broad Institute Genomics Platform"/>
            <consortium name="The Broad Institute Genome Sequencing Center for Infectious Disease"/>
            <person name="Wu L."/>
            <person name="Ma J."/>
        </authorList>
    </citation>
    <scope>NUCLEOTIDE SEQUENCE [LARGE SCALE GENOMIC DNA]</scope>
    <source>
        <strain evidence="7">CECT 8482</strain>
    </source>
</reference>
<dbReference type="EMBL" id="JAUFRC010000001">
    <property type="protein sequence ID" value="MDN3712567.1"/>
    <property type="molecule type" value="Genomic_DNA"/>
</dbReference>
<evidence type="ECO:0000256" key="1">
    <source>
        <dbReference type="ARBA" id="ARBA00023065"/>
    </source>
</evidence>
<evidence type="ECO:0000256" key="3">
    <source>
        <dbReference type="PROSITE-ProRule" id="PRU01360"/>
    </source>
</evidence>
<keyword evidence="3" id="KW-0812">Transmembrane</keyword>
<keyword evidence="3" id="KW-0813">Transport</keyword>
<evidence type="ECO:0000313" key="6">
    <source>
        <dbReference type="EMBL" id="MDN3712567.1"/>
    </source>
</evidence>
<feature type="signal peptide" evidence="4">
    <location>
        <begin position="1"/>
        <end position="25"/>
    </location>
</feature>
<dbReference type="InterPro" id="IPR037066">
    <property type="entry name" value="Plug_dom_sf"/>
</dbReference>
<keyword evidence="7" id="KW-1185">Reference proteome</keyword>
<protein>
    <submittedName>
        <fullName evidence="6">TonB-dependent receptor plug domain-containing protein</fullName>
    </submittedName>
</protein>
<comment type="similarity">
    <text evidence="3">Belongs to the TonB-dependent receptor family.</text>
</comment>
<evidence type="ECO:0000256" key="2">
    <source>
        <dbReference type="ARBA" id="ARBA00023077"/>
    </source>
</evidence>
<name>A0ABT8DAZ3_9RHOB</name>
<accession>A0ABT8DAZ3</accession>
<feature type="chain" id="PRO_5045408692" evidence="4">
    <location>
        <begin position="26"/>
        <end position="177"/>
    </location>
</feature>
<evidence type="ECO:0000259" key="5">
    <source>
        <dbReference type="Pfam" id="PF07715"/>
    </source>
</evidence>
<proteinExistence type="inferred from homology"/>
<evidence type="ECO:0000313" key="7">
    <source>
        <dbReference type="Proteomes" id="UP001243846"/>
    </source>
</evidence>
<keyword evidence="3" id="KW-1134">Transmembrane beta strand</keyword>
<evidence type="ECO:0000256" key="4">
    <source>
        <dbReference type="SAM" id="SignalP"/>
    </source>
</evidence>
<comment type="caution">
    <text evidence="6">The sequence shown here is derived from an EMBL/GenBank/DDBJ whole genome shotgun (WGS) entry which is preliminary data.</text>
</comment>
<keyword evidence="6" id="KW-0675">Receptor</keyword>
<gene>
    <name evidence="6" type="ORF">QWZ10_13935</name>
</gene>
<dbReference type="InterPro" id="IPR012910">
    <property type="entry name" value="Plug_dom"/>
</dbReference>
<keyword evidence="3" id="KW-0998">Cell outer membrane</keyword>
<keyword evidence="4" id="KW-0732">Signal</keyword>
<dbReference type="PANTHER" id="PTHR32552:SF81">
    <property type="entry name" value="TONB-DEPENDENT OUTER MEMBRANE RECEPTOR"/>
    <property type="match status" value="1"/>
</dbReference>
<keyword evidence="2" id="KW-0798">TonB box</keyword>